<keyword evidence="5 6" id="KW-0472">Membrane</keyword>
<feature type="transmembrane region" description="Helical" evidence="6">
    <location>
        <begin position="83"/>
        <end position="101"/>
    </location>
</feature>
<dbReference type="Proteomes" id="UP000219901">
    <property type="component" value="Unassembled WGS sequence"/>
</dbReference>
<name>A0A173S6J5_9FIRM</name>
<evidence type="ECO:0000256" key="5">
    <source>
        <dbReference type="ARBA" id="ARBA00023136"/>
    </source>
</evidence>
<feature type="transmembrane region" description="Helical" evidence="6">
    <location>
        <begin position="159"/>
        <end position="175"/>
    </location>
</feature>
<evidence type="ECO:0000313" key="17">
    <source>
        <dbReference type="Proteomes" id="UP000260783"/>
    </source>
</evidence>
<dbReference type="Pfam" id="PF02588">
    <property type="entry name" value="YitT_membrane"/>
    <property type="match status" value="1"/>
</dbReference>
<dbReference type="InterPro" id="IPR015867">
    <property type="entry name" value="N-reg_PII/ATP_PRibTrfase_C"/>
</dbReference>
<dbReference type="AlphaFoldDB" id="A0A173S6J5"/>
<evidence type="ECO:0000313" key="10">
    <source>
        <dbReference type="EMBL" id="MSC80017.1"/>
    </source>
</evidence>
<dbReference type="Proteomes" id="UP000462091">
    <property type="component" value="Unassembled WGS sequence"/>
</dbReference>
<evidence type="ECO:0000256" key="6">
    <source>
        <dbReference type="SAM" id="Phobius"/>
    </source>
</evidence>
<accession>A0A173S6J5</accession>
<dbReference type="CDD" id="cd16380">
    <property type="entry name" value="YitT_C"/>
    <property type="match status" value="1"/>
</dbReference>
<evidence type="ECO:0000259" key="7">
    <source>
        <dbReference type="Pfam" id="PF10035"/>
    </source>
</evidence>
<dbReference type="InterPro" id="IPR003740">
    <property type="entry name" value="YitT"/>
</dbReference>
<evidence type="ECO:0000313" key="9">
    <source>
        <dbReference type="EMBL" id="MSC52562.1"/>
    </source>
</evidence>
<feature type="domain" description="DUF2179" evidence="7">
    <location>
        <begin position="225"/>
        <end position="271"/>
    </location>
</feature>
<proteinExistence type="predicted"/>
<evidence type="ECO:0000313" key="12">
    <source>
        <dbReference type="EMBL" id="RGB85615.1"/>
    </source>
</evidence>
<dbReference type="InterPro" id="IPR051461">
    <property type="entry name" value="UPF0750_membrane"/>
</dbReference>
<keyword evidence="2" id="KW-1003">Cell membrane</keyword>
<comment type="subcellular location">
    <subcellularLocation>
        <location evidence="1">Cell membrane</location>
        <topology evidence="1">Multi-pass membrane protein</topology>
    </subcellularLocation>
</comment>
<dbReference type="EMBL" id="CYXN01000004">
    <property type="protein sequence ID" value="CUM84938.1"/>
    <property type="molecule type" value="Genomic_DNA"/>
</dbReference>
<evidence type="ECO:0000313" key="18">
    <source>
        <dbReference type="Proteomes" id="UP000462091"/>
    </source>
</evidence>
<dbReference type="Pfam" id="PF10035">
    <property type="entry name" value="DUF2179"/>
    <property type="match status" value="1"/>
</dbReference>
<dbReference type="OrthoDB" id="3180973at2"/>
<dbReference type="EMBL" id="NMTV01000047">
    <property type="protein sequence ID" value="PDX72409.1"/>
    <property type="molecule type" value="Genomic_DNA"/>
</dbReference>
<evidence type="ECO:0000256" key="2">
    <source>
        <dbReference type="ARBA" id="ARBA00022475"/>
    </source>
</evidence>
<dbReference type="Proteomes" id="UP000260782">
    <property type="component" value="Unassembled WGS sequence"/>
</dbReference>
<gene>
    <name evidence="11" type="ORF">CGS55_07835</name>
    <name evidence="13" type="ORF">DWZ04_04220</name>
    <name evidence="12" type="ORF">DWZ25_08940</name>
    <name evidence="8" type="ORF">ERS852582_00812</name>
    <name evidence="10" type="ORF">GKD85_04140</name>
    <name evidence="9" type="ORF">GKE10_11780</name>
</gene>
<protein>
    <submittedName>
        <fullName evidence="9">DUF2179 domain-containing protein</fullName>
    </submittedName>
    <submittedName>
        <fullName evidence="11">YitT family protein</fullName>
    </submittedName>
</protein>
<dbReference type="Proteomes" id="UP000095649">
    <property type="component" value="Unassembled WGS sequence"/>
</dbReference>
<reference evidence="16 17" key="4">
    <citation type="submission" date="2018-08" db="EMBL/GenBank/DDBJ databases">
        <title>A genome reference for cultivated species of the human gut microbiota.</title>
        <authorList>
            <person name="Zou Y."/>
            <person name="Xue W."/>
            <person name="Luo G."/>
        </authorList>
    </citation>
    <scope>NUCLEOTIDE SEQUENCE [LARGE SCALE GENOMIC DNA]</scope>
    <source>
        <strain evidence="13 17">AF29-11BH</strain>
        <strain evidence="12 16">AF31-14AC</strain>
    </source>
</reference>
<dbReference type="Gene3D" id="3.30.70.120">
    <property type="match status" value="1"/>
</dbReference>
<dbReference type="Proteomes" id="UP000477010">
    <property type="component" value="Unassembled WGS sequence"/>
</dbReference>
<sequence length="285" mass="31739">MNKAYKQYFDLIFGSTLLTLGIYLFVTPNGINFGGVIGLAQIIEIFLRRFIAIRSDANLVGMINFLINVPLFLIGYRVMSRRFCIKTMLSVAVQTLLLSVLPPLKAPLVEDVLLNSIFGAILCGVGVGYALRGSGCCGGMDIACMCLVKKYPDFKSGRLSIYVNAVLFSVCLFLFDLETTMYSIIFVAILYTVADRFHDQNINVAALIFTDVSTVQTEILQKMGRGVTFWNGYGAYTNHPKKILFCAVNKYEIGELQEIIHEQDPNAFVTFFVGPLIHGGFEKRL</sequence>
<reference evidence="11 15" key="2">
    <citation type="journal article" date="2017" name="Front. Microbiol.">
        <title>New Insights into the Diversity of the Genus Faecalibacterium.</title>
        <authorList>
            <person name="Benevides L."/>
            <person name="Burman S."/>
            <person name="Martin R."/>
            <person name="Robert V."/>
            <person name="Thomas M."/>
            <person name="Miquel S."/>
            <person name="Chain F."/>
            <person name="Sokol H."/>
            <person name="Bermudez-Humaran L.G."/>
            <person name="Morrison M."/>
            <person name="Langella P."/>
            <person name="Azevedo V.A."/>
            <person name="Chatel J.M."/>
            <person name="Soares S."/>
        </authorList>
    </citation>
    <scope>NUCLEOTIDE SEQUENCE [LARGE SCALE GENOMIC DNA]</scope>
    <source>
        <strain evidence="11 15">CNCM I 4546</strain>
    </source>
</reference>
<keyword evidence="4 6" id="KW-1133">Transmembrane helix</keyword>
<dbReference type="GO" id="GO:0005886">
    <property type="term" value="C:plasma membrane"/>
    <property type="evidence" value="ECO:0007669"/>
    <property type="project" value="UniProtKB-SubCell"/>
</dbReference>
<dbReference type="EMBL" id="QVEW01000003">
    <property type="protein sequence ID" value="RGC00513.1"/>
    <property type="molecule type" value="Genomic_DNA"/>
</dbReference>
<evidence type="ECO:0000256" key="4">
    <source>
        <dbReference type="ARBA" id="ARBA00022989"/>
    </source>
</evidence>
<dbReference type="InterPro" id="IPR019264">
    <property type="entry name" value="DUF2179"/>
</dbReference>
<evidence type="ECO:0000313" key="13">
    <source>
        <dbReference type="EMBL" id="RGC00513.1"/>
    </source>
</evidence>
<dbReference type="EMBL" id="WKQM01000028">
    <property type="protein sequence ID" value="MSC52562.1"/>
    <property type="molecule type" value="Genomic_DNA"/>
</dbReference>
<dbReference type="EMBL" id="QVES01000008">
    <property type="protein sequence ID" value="RGB85615.1"/>
    <property type="molecule type" value="Genomic_DNA"/>
</dbReference>
<feature type="transmembrane region" description="Helical" evidence="6">
    <location>
        <begin position="113"/>
        <end position="131"/>
    </location>
</feature>
<keyword evidence="3 6" id="KW-0812">Transmembrane</keyword>
<reference evidence="18 19" key="5">
    <citation type="journal article" date="2019" name="Nat. Med.">
        <title>A library of human gut bacterial isolates paired with longitudinal multiomics data enables mechanistic microbiome research.</title>
        <authorList>
            <person name="Poyet M."/>
            <person name="Groussin M."/>
            <person name="Gibbons S.M."/>
            <person name="Avila-Pacheco J."/>
            <person name="Jiang X."/>
            <person name="Kearney S.M."/>
            <person name="Perrotta A.R."/>
            <person name="Berdy B."/>
            <person name="Zhao S."/>
            <person name="Lieberman T.D."/>
            <person name="Swanson P.K."/>
            <person name="Smith M."/>
            <person name="Roesemann S."/>
            <person name="Alexander J.E."/>
            <person name="Rich S.A."/>
            <person name="Livny J."/>
            <person name="Vlamakis H."/>
            <person name="Clish C."/>
            <person name="Bullock K."/>
            <person name="Deik A."/>
            <person name="Scott J."/>
            <person name="Pierce K.A."/>
            <person name="Xavier R.J."/>
            <person name="Alm E.J."/>
        </authorList>
    </citation>
    <scope>NUCLEOTIDE SEQUENCE [LARGE SCALE GENOMIC DNA]</scope>
    <source>
        <strain evidence="9 18">BIOML-B1</strain>
        <strain evidence="10 19">BIOML-B9</strain>
    </source>
</reference>
<dbReference type="EMBL" id="WKQE01000003">
    <property type="protein sequence ID" value="MSC80017.1"/>
    <property type="molecule type" value="Genomic_DNA"/>
</dbReference>
<dbReference type="PANTHER" id="PTHR33545:SF5">
    <property type="entry name" value="UPF0750 MEMBRANE PROTEIN YITT"/>
    <property type="match status" value="1"/>
</dbReference>
<organism evidence="8 14">
    <name type="scientific">Faecalibacterium prausnitzii</name>
    <dbReference type="NCBI Taxonomy" id="853"/>
    <lineage>
        <taxon>Bacteria</taxon>
        <taxon>Bacillati</taxon>
        <taxon>Bacillota</taxon>
        <taxon>Clostridia</taxon>
        <taxon>Eubacteriales</taxon>
        <taxon>Oscillospiraceae</taxon>
        <taxon>Faecalibacterium</taxon>
    </lineage>
</organism>
<evidence type="ECO:0000313" key="11">
    <source>
        <dbReference type="EMBL" id="PDX72409.1"/>
    </source>
</evidence>
<dbReference type="PIRSF" id="PIRSF006483">
    <property type="entry name" value="Membrane_protein_YitT"/>
    <property type="match status" value="1"/>
</dbReference>
<reference evidence="11" key="3">
    <citation type="submission" date="2017-07" db="EMBL/GenBank/DDBJ databases">
        <authorList>
            <person name="Sun Z.S."/>
            <person name="Albrecht U."/>
            <person name="Echele G."/>
            <person name="Lee C.C."/>
        </authorList>
    </citation>
    <scope>NUCLEOTIDE SEQUENCE</scope>
    <source>
        <strain evidence="11">CNCM I 4546</strain>
    </source>
</reference>
<evidence type="ECO:0000313" key="19">
    <source>
        <dbReference type="Proteomes" id="UP000477010"/>
    </source>
</evidence>
<dbReference type="RefSeq" id="WP_015537459.1">
    <property type="nucleotide sequence ID" value="NZ_CP030777.1"/>
</dbReference>
<evidence type="ECO:0000256" key="3">
    <source>
        <dbReference type="ARBA" id="ARBA00022692"/>
    </source>
</evidence>
<dbReference type="PANTHER" id="PTHR33545">
    <property type="entry name" value="UPF0750 MEMBRANE PROTEIN YITT-RELATED"/>
    <property type="match status" value="1"/>
</dbReference>
<reference evidence="8 14" key="1">
    <citation type="submission" date="2015-09" db="EMBL/GenBank/DDBJ databases">
        <authorList>
            <consortium name="Pathogen Informatics"/>
        </authorList>
    </citation>
    <scope>NUCLEOTIDE SEQUENCE [LARGE SCALE GENOMIC DNA]</scope>
    <source>
        <strain evidence="8 14">2789STDY5834970</strain>
    </source>
</reference>
<evidence type="ECO:0000313" key="15">
    <source>
        <dbReference type="Proteomes" id="UP000219901"/>
    </source>
</evidence>
<evidence type="ECO:0000313" key="16">
    <source>
        <dbReference type="Proteomes" id="UP000260782"/>
    </source>
</evidence>
<dbReference type="Proteomes" id="UP000260783">
    <property type="component" value="Unassembled WGS sequence"/>
</dbReference>
<evidence type="ECO:0000313" key="14">
    <source>
        <dbReference type="Proteomes" id="UP000095649"/>
    </source>
</evidence>
<evidence type="ECO:0000313" key="8">
    <source>
        <dbReference type="EMBL" id="CUM84938.1"/>
    </source>
</evidence>
<evidence type="ECO:0000256" key="1">
    <source>
        <dbReference type="ARBA" id="ARBA00004651"/>
    </source>
</evidence>
<feature type="transmembrane region" description="Helical" evidence="6">
    <location>
        <begin position="57"/>
        <end position="76"/>
    </location>
</feature>